<dbReference type="RefSeq" id="WP_105043308.1">
    <property type="nucleotide sequence ID" value="NZ_MQWA01000001.1"/>
</dbReference>
<keyword evidence="6" id="KW-1185">Reference proteome</keyword>
<dbReference type="InterPro" id="IPR002081">
    <property type="entry name" value="Cryptochrome/DNA_photolyase_1"/>
</dbReference>
<comment type="cofactor">
    <cofactor evidence="3">
        <name>FAD</name>
        <dbReference type="ChEBI" id="CHEBI:57692"/>
    </cofactor>
    <text evidence="3">Binds 1 FAD per subunit.</text>
</comment>
<dbReference type="Gene3D" id="1.25.40.80">
    <property type="match status" value="1"/>
</dbReference>
<dbReference type="GO" id="GO:0043153">
    <property type="term" value="P:entrainment of circadian clock by photoperiod"/>
    <property type="evidence" value="ECO:0007669"/>
    <property type="project" value="TreeGrafter"/>
</dbReference>
<feature type="binding site" evidence="3">
    <location>
        <position position="71"/>
    </location>
    <ligand>
        <name>FAD</name>
        <dbReference type="ChEBI" id="CHEBI:57692"/>
    </ligand>
</feature>
<dbReference type="GO" id="GO:0071949">
    <property type="term" value="F:FAD binding"/>
    <property type="evidence" value="ECO:0007669"/>
    <property type="project" value="TreeGrafter"/>
</dbReference>
<organism evidence="5 6">
    <name type="scientific">Rubritalea profundi</name>
    <dbReference type="NCBI Taxonomy" id="1658618"/>
    <lineage>
        <taxon>Bacteria</taxon>
        <taxon>Pseudomonadati</taxon>
        <taxon>Verrucomicrobiota</taxon>
        <taxon>Verrucomicrobiia</taxon>
        <taxon>Verrucomicrobiales</taxon>
        <taxon>Rubritaleaceae</taxon>
        <taxon>Rubritalea</taxon>
    </lineage>
</organism>
<dbReference type="GO" id="GO:0003904">
    <property type="term" value="F:deoxyribodipyrimidine photo-lyase activity"/>
    <property type="evidence" value="ECO:0007669"/>
    <property type="project" value="TreeGrafter"/>
</dbReference>
<evidence type="ECO:0000259" key="4">
    <source>
        <dbReference type="Pfam" id="PF03441"/>
    </source>
</evidence>
<evidence type="ECO:0000313" key="5">
    <source>
        <dbReference type="EMBL" id="PQJ28818.1"/>
    </source>
</evidence>
<dbReference type="Gene3D" id="1.10.579.10">
    <property type="entry name" value="DNA Cyclobutane Dipyrimidine Photolyase, subunit A, domain 3"/>
    <property type="match status" value="1"/>
</dbReference>
<reference evidence="5 6" key="1">
    <citation type="submission" date="2016-12" db="EMBL/GenBank/DDBJ databases">
        <title>Study of bacterial adaptation to deep sea.</title>
        <authorList>
            <person name="Song J."/>
            <person name="Yoshizawa S."/>
            <person name="Kogure K."/>
        </authorList>
    </citation>
    <scope>NUCLEOTIDE SEQUENCE [LARGE SCALE GENOMIC DNA]</scope>
    <source>
        <strain evidence="5 6">SAORIC-165</strain>
    </source>
</reference>
<dbReference type="GO" id="GO:0003677">
    <property type="term" value="F:DNA binding"/>
    <property type="evidence" value="ECO:0007669"/>
    <property type="project" value="TreeGrafter"/>
</dbReference>
<proteinExistence type="predicted"/>
<evidence type="ECO:0000313" key="6">
    <source>
        <dbReference type="Proteomes" id="UP000239907"/>
    </source>
</evidence>
<feature type="binding site" evidence="3">
    <location>
        <position position="23"/>
    </location>
    <ligand>
        <name>FAD</name>
        <dbReference type="ChEBI" id="CHEBI:57692"/>
    </ligand>
</feature>
<dbReference type="OrthoDB" id="9772484at2"/>
<name>A0A2S7U1C9_9BACT</name>
<sequence length="201" mass="23472">MFAATRQEALQQLGDFIPSAGSYSRDRNHVFPYDHHNVSCLSAAIRHRLITENEAAAAPLARYAESTIEKYTQEIYWRRYWKSWLSLRPQVWTDYVSELALLNKIDSETQHRINTVCAGSSGLEIMDYFTKELIETGYLHNHARMWWAAWWVHVERLPWQLGAAFFYKHLLDGDPASNTLSCVGWRGSRHQVKLIFLDVRI</sequence>
<gene>
    <name evidence="5" type="ORF">BSZ32_10165</name>
</gene>
<comment type="caution">
    <text evidence="5">The sequence shown here is derived from an EMBL/GenBank/DDBJ whole genome shotgun (WGS) entry which is preliminary data.</text>
</comment>
<evidence type="ECO:0000256" key="2">
    <source>
        <dbReference type="ARBA" id="ARBA00022827"/>
    </source>
</evidence>
<protein>
    <recommendedName>
        <fullName evidence="4">Cryptochrome/DNA photolyase FAD-binding domain-containing protein</fullName>
    </recommendedName>
</protein>
<dbReference type="Proteomes" id="UP000239907">
    <property type="component" value="Unassembled WGS sequence"/>
</dbReference>
<dbReference type="PANTHER" id="PTHR11455:SF18">
    <property type="entry name" value="SI:CH1073-390K14.1"/>
    <property type="match status" value="1"/>
</dbReference>
<evidence type="ECO:0000256" key="1">
    <source>
        <dbReference type="ARBA" id="ARBA00022630"/>
    </source>
</evidence>
<dbReference type="EMBL" id="MQWA01000001">
    <property type="protein sequence ID" value="PQJ28818.1"/>
    <property type="molecule type" value="Genomic_DNA"/>
</dbReference>
<dbReference type="InterPro" id="IPR005101">
    <property type="entry name" value="Cryptochr/Photolyase_FAD-bd"/>
</dbReference>
<dbReference type="PANTHER" id="PTHR11455">
    <property type="entry name" value="CRYPTOCHROME"/>
    <property type="match status" value="1"/>
</dbReference>
<keyword evidence="1 3" id="KW-0285">Flavoprotein</keyword>
<dbReference type="GO" id="GO:0005737">
    <property type="term" value="C:cytoplasm"/>
    <property type="evidence" value="ECO:0007669"/>
    <property type="project" value="TreeGrafter"/>
</dbReference>
<dbReference type="Pfam" id="PF03441">
    <property type="entry name" value="FAD_binding_7"/>
    <property type="match status" value="1"/>
</dbReference>
<dbReference type="AlphaFoldDB" id="A0A2S7U1C9"/>
<feature type="domain" description="Cryptochrome/DNA photolyase FAD-binding" evidence="4">
    <location>
        <begin position="72"/>
        <end position="181"/>
    </location>
</feature>
<feature type="binding site" evidence="3">
    <location>
        <begin position="172"/>
        <end position="174"/>
    </location>
    <ligand>
        <name>FAD</name>
        <dbReference type="ChEBI" id="CHEBI:57692"/>
    </ligand>
</feature>
<evidence type="ECO:0000256" key="3">
    <source>
        <dbReference type="PIRSR" id="PIRSR602081-1"/>
    </source>
</evidence>
<dbReference type="InterPro" id="IPR036134">
    <property type="entry name" value="Crypto/Photolyase_FAD-like_sf"/>
</dbReference>
<keyword evidence="2 3" id="KW-0274">FAD</keyword>
<accession>A0A2S7U1C9</accession>
<dbReference type="SUPFAM" id="SSF48173">
    <property type="entry name" value="Cryptochrome/photolyase FAD-binding domain"/>
    <property type="match status" value="1"/>
</dbReference>
<dbReference type="GO" id="GO:0032922">
    <property type="term" value="P:circadian regulation of gene expression"/>
    <property type="evidence" value="ECO:0007669"/>
    <property type="project" value="TreeGrafter"/>
</dbReference>